<proteinExistence type="predicted"/>
<reference evidence="2 3" key="1">
    <citation type="submission" date="2019-09" db="EMBL/GenBank/DDBJ databases">
        <title>Phylogeny of genus Pseudoclavibacter and closely related genus.</title>
        <authorList>
            <person name="Li Y."/>
        </authorList>
    </citation>
    <scope>NUCLEOTIDE SEQUENCE [LARGE SCALE GENOMIC DNA]</scope>
    <source>
        <strain evidence="2 3">THG-MD12</strain>
    </source>
</reference>
<accession>A0A7J5B2K6</accession>
<sequence>MTDHTTHDGHGTHSNASQSDEVAKIAKLVKDFRFAMLTTIEGSGSLVAHPLTIQEAEFDGDLWFLIQKDSTTVRNLGADSRAGVSLSSNDSWVSLSGTAGLVDAPEKLRELWNPAAEAWFPDGPEDPNVGVLKFSASGAEYWDSPGGRIATAFSFIKSKVSGEPLEGDNGKVEL</sequence>
<evidence type="ECO:0000259" key="1">
    <source>
        <dbReference type="Pfam" id="PF16242"/>
    </source>
</evidence>
<name>A0A7J5B2K6_9MICO</name>
<organism evidence="2 3">
    <name type="scientific">Pseudoclavibacter terrae</name>
    <dbReference type="NCBI Taxonomy" id="1530195"/>
    <lineage>
        <taxon>Bacteria</taxon>
        <taxon>Bacillati</taxon>
        <taxon>Actinomycetota</taxon>
        <taxon>Actinomycetes</taxon>
        <taxon>Micrococcales</taxon>
        <taxon>Microbacteriaceae</taxon>
        <taxon>Pseudoclavibacter</taxon>
    </lineage>
</organism>
<dbReference type="InterPro" id="IPR012349">
    <property type="entry name" value="Split_barrel_FMN-bd"/>
</dbReference>
<dbReference type="Gene3D" id="2.30.110.10">
    <property type="entry name" value="Electron Transport, Fmn-binding Protein, Chain A"/>
    <property type="match status" value="1"/>
</dbReference>
<dbReference type="RefSeq" id="WP_151423308.1">
    <property type="nucleotide sequence ID" value="NZ_WBJX01000002.1"/>
</dbReference>
<dbReference type="PANTHER" id="PTHR34818">
    <property type="entry name" value="PROTEIN BLI-3"/>
    <property type="match status" value="1"/>
</dbReference>
<dbReference type="EMBL" id="WBJX01000002">
    <property type="protein sequence ID" value="KAB1638219.1"/>
    <property type="molecule type" value="Genomic_DNA"/>
</dbReference>
<dbReference type="OrthoDB" id="1432662at2"/>
<evidence type="ECO:0000313" key="3">
    <source>
        <dbReference type="Proteomes" id="UP000490386"/>
    </source>
</evidence>
<gene>
    <name evidence="2" type="ORF">F8O03_07405</name>
</gene>
<dbReference type="InterPro" id="IPR038725">
    <property type="entry name" value="YdaG_split_barrel_FMN-bd"/>
</dbReference>
<dbReference type="Pfam" id="PF16242">
    <property type="entry name" value="Pyrid_ox_like"/>
    <property type="match status" value="1"/>
</dbReference>
<keyword evidence="3" id="KW-1185">Reference proteome</keyword>
<dbReference type="AlphaFoldDB" id="A0A7J5B2K6"/>
<evidence type="ECO:0000313" key="2">
    <source>
        <dbReference type="EMBL" id="KAB1638219.1"/>
    </source>
</evidence>
<dbReference type="SUPFAM" id="SSF50475">
    <property type="entry name" value="FMN-binding split barrel"/>
    <property type="match status" value="1"/>
</dbReference>
<dbReference type="Proteomes" id="UP000490386">
    <property type="component" value="Unassembled WGS sequence"/>
</dbReference>
<protein>
    <submittedName>
        <fullName evidence="2">Pyridoxamine 5'-phosphate oxidase family protein</fullName>
    </submittedName>
</protein>
<comment type="caution">
    <text evidence="2">The sequence shown here is derived from an EMBL/GenBank/DDBJ whole genome shotgun (WGS) entry which is preliminary data.</text>
</comment>
<dbReference type="InterPro" id="IPR052917">
    <property type="entry name" value="Stress-Dev_Protein"/>
</dbReference>
<dbReference type="PANTHER" id="PTHR34818:SF1">
    <property type="entry name" value="PROTEIN BLI-3"/>
    <property type="match status" value="1"/>
</dbReference>
<feature type="domain" description="General stress protein FMN-binding split barrel" evidence="1">
    <location>
        <begin position="20"/>
        <end position="163"/>
    </location>
</feature>